<evidence type="ECO:0000313" key="2">
    <source>
        <dbReference type="Proteomes" id="UP001159363"/>
    </source>
</evidence>
<accession>A0ABQ9GTW1</accession>
<reference evidence="1 2" key="1">
    <citation type="submission" date="2023-02" db="EMBL/GenBank/DDBJ databases">
        <title>LHISI_Scaffold_Assembly.</title>
        <authorList>
            <person name="Stuart O.P."/>
            <person name="Cleave R."/>
            <person name="Magrath M.J.L."/>
            <person name="Mikheyev A.S."/>
        </authorList>
    </citation>
    <scope>NUCLEOTIDE SEQUENCE [LARGE SCALE GENOMIC DNA]</scope>
    <source>
        <strain evidence="1">Daus_M_001</strain>
        <tissue evidence="1">Leg muscle</tissue>
    </source>
</reference>
<evidence type="ECO:0000313" key="1">
    <source>
        <dbReference type="EMBL" id="KAJ8875467.1"/>
    </source>
</evidence>
<dbReference type="EMBL" id="JARBHB010000009">
    <property type="protein sequence ID" value="KAJ8875467.1"/>
    <property type="molecule type" value="Genomic_DNA"/>
</dbReference>
<comment type="caution">
    <text evidence="1">The sequence shown here is derived from an EMBL/GenBank/DDBJ whole genome shotgun (WGS) entry which is preliminary data.</text>
</comment>
<sequence length="407" mass="45963">MMYLDTAWGEQPTKNQGKTTWIKSVWSLIYGVDKEVNVTFVKETINKILSVSSEEVSEEQRSGMTSEQQEELTFLNKRESMLDPDGVSQEANDIMEDLVEDCMVQSMKINKENNNYLLAKIYQLKSMLDRALLANAVLKVDPTVEDLKIKNIFSIRKGGVITEVVDDSILENLRRVKVIQELGIRLEAPRKRVPKQPCIPILDEAKGMRELFTLCRNVHQRSGNTSLNMEISISGMTVAEIRTFASLAGSSRAKNTATSLNISQQHLCAPVVANRAIVMKAKQFPMKERKENKCANCKAEGKEHGHTVDWRECPAFQKAFEMEFARTNYGLQGNKMRIAYPAKVCSIAAELVKMAEELRLDIILFQQLHVVRDSLQGFGGNVQVKRESPMAGVWVRNSSEIVMTIEN</sequence>
<organism evidence="1 2">
    <name type="scientific">Dryococelus australis</name>
    <dbReference type="NCBI Taxonomy" id="614101"/>
    <lineage>
        <taxon>Eukaryota</taxon>
        <taxon>Metazoa</taxon>
        <taxon>Ecdysozoa</taxon>
        <taxon>Arthropoda</taxon>
        <taxon>Hexapoda</taxon>
        <taxon>Insecta</taxon>
        <taxon>Pterygota</taxon>
        <taxon>Neoptera</taxon>
        <taxon>Polyneoptera</taxon>
        <taxon>Phasmatodea</taxon>
        <taxon>Verophasmatodea</taxon>
        <taxon>Anareolatae</taxon>
        <taxon>Phasmatidae</taxon>
        <taxon>Eurycanthinae</taxon>
        <taxon>Dryococelus</taxon>
    </lineage>
</organism>
<proteinExistence type="predicted"/>
<dbReference type="Proteomes" id="UP001159363">
    <property type="component" value="Chromosome 8"/>
</dbReference>
<keyword evidence="2" id="KW-1185">Reference proteome</keyword>
<gene>
    <name evidence="1" type="ORF">PR048_023362</name>
</gene>
<name>A0ABQ9GTW1_9NEOP</name>
<protein>
    <submittedName>
        <fullName evidence="1">Uncharacterized protein</fullName>
    </submittedName>
</protein>